<dbReference type="Gene3D" id="2.30.29.30">
    <property type="entry name" value="Pleckstrin-homology domain (PH domain)/Phosphotyrosine-binding domain (PTB)"/>
    <property type="match status" value="1"/>
</dbReference>
<dbReference type="GO" id="GO:0005829">
    <property type="term" value="C:cytosol"/>
    <property type="evidence" value="ECO:0007669"/>
    <property type="project" value="TreeGrafter"/>
</dbReference>
<protein>
    <submittedName>
        <fullName evidence="6">Methylosome subunit pICln</fullName>
    </submittedName>
</protein>
<evidence type="ECO:0000313" key="7">
    <source>
        <dbReference type="Proteomes" id="UP000299102"/>
    </source>
</evidence>
<keyword evidence="7" id="KW-1185">Reference proteome</keyword>
<dbReference type="OrthoDB" id="19714at2759"/>
<dbReference type="STRING" id="151549.A0A4C1SWT0"/>
<dbReference type="GO" id="GO:0005681">
    <property type="term" value="C:spliceosomal complex"/>
    <property type="evidence" value="ECO:0007669"/>
    <property type="project" value="TreeGrafter"/>
</dbReference>
<evidence type="ECO:0000256" key="2">
    <source>
        <dbReference type="ARBA" id="ARBA00004496"/>
    </source>
</evidence>
<accession>A0A4C1SWT0</accession>
<comment type="caution">
    <text evidence="6">The sequence shown here is derived from an EMBL/GenBank/DDBJ whole genome shotgun (WGS) entry which is preliminary data.</text>
</comment>
<dbReference type="AlphaFoldDB" id="A0A4C1SWT0"/>
<evidence type="ECO:0000256" key="4">
    <source>
        <dbReference type="ARBA" id="ARBA00023242"/>
    </source>
</evidence>
<reference evidence="6 7" key="1">
    <citation type="journal article" date="2019" name="Commun. Biol.">
        <title>The bagworm genome reveals a unique fibroin gene that provides high tensile strength.</title>
        <authorList>
            <person name="Kono N."/>
            <person name="Nakamura H."/>
            <person name="Ohtoshi R."/>
            <person name="Tomita M."/>
            <person name="Numata K."/>
            <person name="Arakawa K."/>
        </authorList>
    </citation>
    <scope>NUCLEOTIDE SEQUENCE [LARGE SCALE GENOMIC DNA]</scope>
</reference>
<dbReference type="PANTHER" id="PTHR21399:SF0">
    <property type="entry name" value="METHYLOSOME SUBUNIT PICLN"/>
    <property type="match status" value="1"/>
</dbReference>
<feature type="region of interest" description="Disordered" evidence="5">
    <location>
        <begin position="123"/>
        <end position="142"/>
    </location>
</feature>
<evidence type="ECO:0000256" key="5">
    <source>
        <dbReference type="SAM" id="MobiDB-lite"/>
    </source>
</evidence>
<keyword evidence="3" id="KW-0963">Cytoplasm</keyword>
<dbReference type="GO" id="GO:0000387">
    <property type="term" value="P:spliceosomal snRNP assembly"/>
    <property type="evidence" value="ECO:0007669"/>
    <property type="project" value="TreeGrafter"/>
</dbReference>
<dbReference type="InterPro" id="IPR011993">
    <property type="entry name" value="PH-like_dom_sf"/>
</dbReference>
<keyword evidence="4" id="KW-0539">Nucleus</keyword>
<dbReference type="Pfam" id="PF03517">
    <property type="entry name" value="Voldacs"/>
    <property type="match status" value="1"/>
</dbReference>
<evidence type="ECO:0000313" key="6">
    <source>
        <dbReference type="EMBL" id="GBP06416.1"/>
    </source>
</evidence>
<dbReference type="EMBL" id="BGZK01000022">
    <property type="protein sequence ID" value="GBP06416.1"/>
    <property type="molecule type" value="Genomic_DNA"/>
</dbReference>
<dbReference type="InterPro" id="IPR039924">
    <property type="entry name" value="ICln/Lot5/Saf5"/>
</dbReference>
<sequence>MFNVVWGGGVTSSGTAVPTISLLYPNISLHAVQRLPTPALYMILNYDLRVPGLNSEQSGQDDDIDDDFDPEETPITQLRFVPQNEADLQTMYSAMSQGQSLHPDAADVEEDEPYMDGEEFDEHISGDDEFEDAEESESAAGDDAAARLRQLRLENANGHHQAVLLIMNMRLILLLLAGDGDQAEEFQE</sequence>
<dbReference type="GO" id="GO:0045292">
    <property type="term" value="P:mRNA cis splicing, via spliceosome"/>
    <property type="evidence" value="ECO:0007669"/>
    <property type="project" value="TreeGrafter"/>
</dbReference>
<gene>
    <name evidence="6" type="primary">CLNS1A</name>
    <name evidence="6" type="ORF">EVAR_4562_1</name>
</gene>
<dbReference type="PANTHER" id="PTHR21399">
    <property type="entry name" value="CHLORIDE CONDUCTANCE REGULATORY PROTEIN ICLN"/>
    <property type="match status" value="1"/>
</dbReference>
<proteinExistence type="predicted"/>
<dbReference type="Proteomes" id="UP000299102">
    <property type="component" value="Unassembled WGS sequence"/>
</dbReference>
<comment type="subcellular location">
    <subcellularLocation>
        <location evidence="2">Cytoplasm</location>
    </subcellularLocation>
    <subcellularLocation>
        <location evidence="1">Nucleus</location>
    </subcellularLocation>
</comment>
<feature type="compositionally biased region" description="Acidic residues" evidence="5">
    <location>
        <begin position="123"/>
        <end position="137"/>
    </location>
</feature>
<name>A0A4C1SWT0_EUMVA</name>
<organism evidence="6 7">
    <name type="scientific">Eumeta variegata</name>
    <name type="common">Bagworm moth</name>
    <name type="synonym">Eumeta japonica</name>
    <dbReference type="NCBI Taxonomy" id="151549"/>
    <lineage>
        <taxon>Eukaryota</taxon>
        <taxon>Metazoa</taxon>
        <taxon>Ecdysozoa</taxon>
        <taxon>Arthropoda</taxon>
        <taxon>Hexapoda</taxon>
        <taxon>Insecta</taxon>
        <taxon>Pterygota</taxon>
        <taxon>Neoptera</taxon>
        <taxon>Endopterygota</taxon>
        <taxon>Lepidoptera</taxon>
        <taxon>Glossata</taxon>
        <taxon>Ditrysia</taxon>
        <taxon>Tineoidea</taxon>
        <taxon>Psychidae</taxon>
        <taxon>Oiketicinae</taxon>
        <taxon>Eumeta</taxon>
    </lineage>
</organism>
<evidence type="ECO:0000256" key="1">
    <source>
        <dbReference type="ARBA" id="ARBA00004123"/>
    </source>
</evidence>
<dbReference type="GO" id="GO:0034715">
    <property type="term" value="C:pICln-Sm protein complex"/>
    <property type="evidence" value="ECO:0007669"/>
    <property type="project" value="TreeGrafter"/>
</dbReference>
<evidence type="ECO:0000256" key="3">
    <source>
        <dbReference type="ARBA" id="ARBA00022490"/>
    </source>
</evidence>